<keyword evidence="2" id="KW-1185">Reference proteome</keyword>
<accession>A0A168P2Y3</accession>
<dbReference type="InParanoid" id="A0A168P2Y3"/>
<evidence type="ECO:0000313" key="1">
    <source>
        <dbReference type="EMBL" id="SAM01675.1"/>
    </source>
</evidence>
<gene>
    <name evidence="1" type="primary">ABSGL_07421.1 scaffold 8842</name>
</gene>
<reference evidence="1" key="1">
    <citation type="submission" date="2016-04" db="EMBL/GenBank/DDBJ databases">
        <authorList>
            <person name="Evans L.H."/>
            <person name="Alamgir A."/>
            <person name="Owens N."/>
            <person name="Weber N.D."/>
            <person name="Virtaneva K."/>
            <person name="Barbian K."/>
            <person name="Babar A."/>
            <person name="Rosenke K."/>
        </authorList>
    </citation>
    <scope>NUCLEOTIDE SEQUENCE [LARGE SCALE GENOMIC DNA]</scope>
    <source>
        <strain evidence="1">CBS 101.48</strain>
    </source>
</reference>
<dbReference type="EMBL" id="LT553562">
    <property type="protein sequence ID" value="SAM01675.1"/>
    <property type="molecule type" value="Genomic_DNA"/>
</dbReference>
<proteinExistence type="predicted"/>
<feature type="non-terminal residue" evidence="1">
    <location>
        <position position="1"/>
    </location>
</feature>
<evidence type="ECO:0000313" key="2">
    <source>
        <dbReference type="Proteomes" id="UP000078561"/>
    </source>
</evidence>
<name>A0A168P2Y3_ABSGL</name>
<dbReference type="AlphaFoldDB" id="A0A168P2Y3"/>
<protein>
    <submittedName>
        <fullName evidence="1">Uncharacterized protein</fullName>
    </submittedName>
</protein>
<feature type="non-terminal residue" evidence="1">
    <location>
        <position position="178"/>
    </location>
</feature>
<dbReference type="Proteomes" id="UP000078561">
    <property type="component" value="Unassembled WGS sequence"/>
</dbReference>
<dbReference type="OrthoDB" id="2287179at2759"/>
<sequence>SKIEQRCQQLPNYSGMKRFDNGFLLSSLTNPTFDELRNHMQLVLCLVYDVVSLQSTLCLRSFVDFFVQVNSKEHTEATLSAADDYLQLFFLYLPCFQDLSKMKAPKLHMLTKYTRDIRMKGPLDGYSTMNSERLHKINAKQPARKTNYRDTVAFTNQLARFIEDRDVCMDLYGPSPSP</sequence>
<organism evidence="1">
    <name type="scientific">Absidia glauca</name>
    <name type="common">Pin mould</name>
    <dbReference type="NCBI Taxonomy" id="4829"/>
    <lineage>
        <taxon>Eukaryota</taxon>
        <taxon>Fungi</taxon>
        <taxon>Fungi incertae sedis</taxon>
        <taxon>Mucoromycota</taxon>
        <taxon>Mucoromycotina</taxon>
        <taxon>Mucoromycetes</taxon>
        <taxon>Mucorales</taxon>
        <taxon>Cunninghamellaceae</taxon>
        <taxon>Absidia</taxon>
    </lineage>
</organism>